<dbReference type="Proteomes" id="UP000092716">
    <property type="component" value="Chromosome 5"/>
</dbReference>
<dbReference type="OrthoDB" id="376328at2759"/>
<feature type="region of interest" description="Disordered" evidence="1">
    <location>
        <begin position="117"/>
        <end position="148"/>
    </location>
</feature>
<keyword evidence="4" id="KW-1185">Reference proteome</keyword>
<dbReference type="VEuPathDB" id="PlasmoDB:PCOAH_00011340"/>
<dbReference type="RefSeq" id="XP_019913623.1">
    <property type="nucleotide sequence ID" value="XM_020057943.1"/>
</dbReference>
<gene>
    <name evidence="3" type="ORF">PCOAH_00011340</name>
</gene>
<dbReference type="AlphaFoldDB" id="A0A1B1DVY3"/>
<protein>
    <submittedName>
        <fullName evidence="3">SICA antigen</fullName>
    </submittedName>
</protein>
<feature type="compositionally biased region" description="Basic and acidic residues" evidence="1">
    <location>
        <begin position="117"/>
        <end position="128"/>
    </location>
</feature>
<dbReference type="EMBL" id="CP016243">
    <property type="protein sequence ID" value="ANQ06928.1"/>
    <property type="molecule type" value="Genomic_DNA"/>
</dbReference>
<dbReference type="KEGG" id="pcot:PCOAH_00011340"/>
<evidence type="ECO:0000313" key="4">
    <source>
        <dbReference type="Proteomes" id="UP000092716"/>
    </source>
</evidence>
<accession>A0A1B1DVY3</accession>
<dbReference type="Pfam" id="PF12879">
    <property type="entry name" value="SICA_C"/>
    <property type="match status" value="1"/>
</dbReference>
<reference evidence="4" key="1">
    <citation type="submission" date="2016-06" db="EMBL/GenBank/DDBJ databases">
        <title>First high quality genome sequence of Plasmodium coatneyi using continuous long reads from single molecule, real-time sequencing.</title>
        <authorList>
            <person name="Chien J.-T."/>
            <person name="Pakala S.B."/>
            <person name="Geraldo J.A."/>
            <person name="Lapp S.A."/>
            <person name="Barnwell J.W."/>
            <person name="Kissinger J.C."/>
            <person name="Galinski M.R."/>
            <person name="Humphrey J.C."/>
        </authorList>
    </citation>
    <scope>NUCLEOTIDE SEQUENCE [LARGE SCALE GENOMIC DNA]</scope>
    <source>
        <strain evidence="4">Hackeri</strain>
    </source>
</reference>
<dbReference type="GeneID" id="30907860"/>
<evidence type="ECO:0000256" key="1">
    <source>
        <dbReference type="SAM" id="MobiDB-lite"/>
    </source>
</evidence>
<name>A0A1B1DVY3_9APIC</name>
<dbReference type="InterPro" id="IPR024288">
    <property type="entry name" value="SICA_C"/>
</dbReference>
<evidence type="ECO:0000313" key="3">
    <source>
        <dbReference type="EMBL" id="ANQ06928.1"/>
    </source>
</evidence>
<proteinExistence type="predicted"/>
<organism evidence="3 4">
    <name type="scientific">Plasmodium coatneyi</name>
    <dbReference type="NCBI Taxonomy" id="208452"/>
    <lineage>
        <taxon>Eukaryota</taxon>
        <taxon>Sar</taxon>
        <taxon>Alveolata</taxon>
        <taxon>Apicomplexa</taxon>
        <taxon>Aconoidasida</taxon>
        <taxon>Haemosporida</taxon>
        <taxon>Plasmodiidae</taxon>
        <taxon>Plasmodium</taxon>
    </lineage>
</organism>
<feature type="region of interest" description="Disordered" evidence="1">
    <location>
        <begin position="38"/>
        <end position="60"/>
    </location>
</feature>
<feature type="domain" description="Schizont-infected cell agglutination C-terminal" evidence="2">
    <location>
        <begin position="3"/>
        <end position="134"/>
    </location>
</feature>
<evidence type="ECO:0000259" key="2">
    <source>
        <dbReference type="Pfam" id="PF12879"/>
    </source>
</evidence>
<sequence length="148" mass="16986">MRKRYRRDHQVRGLPSLEELLVHVDDQGDGPHEYALVKESRQPGSAPEKTKRSRKQGVGRRVGQRIIIDIHLEVLDECQKGNLHSTKEDFFEILVHEFMGCQFTKEDFVPMEHVRSSDSGFREDDSVPKECIPNGNVRMEGVPEEGCS</sequence>